<feature type="region of interest" description="Disordered" evidence="1">
    <location>
        <begin position="105"/>
        <end position="145"/>
    </location>
</feature>
<organism evidence="2 3">
    <name type="scientific">Pleomassaria siparia CBS 279.74</name>
    <dbReference type="NCBI Taxonomy" id="1314801"/>
    <lineage>
        <taxon>Eukaryota</taxon>
        <taxon>Fungi</taxon>
        <taxon>Dikarya</taxon>
        <taxon>Ascomycota</taxon>
        <taxon>Pezizomycotina</taxon>
        <taxon>Dothideomycetes</taxon>
        <taxon>Pleosporomycetidae</taxon>
        <taxon>Pleosporales</taxon>
        <taxon>Pleomassariaceae</taxon>
        <taxon>Pleomassaria</taxon>
    </lineage>
</organism>
<feature type="compositionally biased region" description="Polar residues" evidence="1">
    <location>
        <begin position="125"/>
        <end position="139"/>
    </location>
</feature>
<feature type="region of interest" description="Disordered" evidence="1">
    <location>
        <begin position="618"/>
        <end position="717"/>
    </location>
</feature>
<feature type="compositionally biased region" description="Basic residues" evidence="1">
    <location>
        <begin position="645"/>
        <end position="658"/>
    </location>
</feature>
<gene>
    <name evidence="2" type="ORF">K504DRAFT_508691</name>
</gene>
<feature type="compositionally biased region" description="Polar residues" evidence="1">
    <location>
        <begin position="301"/>
        <end position="322"/>
    </location>
</feature>
<protein>
    <submittedName>
        <fullName evidence="2">Uncharacterized protein</fullName>
    </submittedName>
</protein>
<evidence type="ECO:0000313" key="3">
    <source>
        <dbReference type="Proteomes" id="UP000799428"/>
    </source>
</evidence>
<evidence type="ECO:0000313" key="2">
    <source>
        <dbReference type="EMBL" id="KAF2702728.1"/>
    </source>
</evidence>
<name>A0A6G1JQA7_9PLEO</name>
<feature type="compositionally biased region" description="Basic residues" evidence="1">
    <location>
        <begin position="197"/>
        <end position="207"/>
    </location>
</feature>
<feature type="region of interest" description="Disordered" evidence="1">
    <location>
        <begin position="1"/>
        <end position="45"/>
    </location>
</feature>
<dbReference type="AlphaFoldDB" id="A0A6G1JQA7"/>
<accession>A0A6G1JQA7</accession>
<keyword evidence="3" id="KW-1185">Reference proteome</keyword>
<feature type="region of interest" description="Disordered" evidence="1">
    <location>
        <begin position="454"/>
        <end position="533"/>
    </location>
</feature>
<feature type="compositionally biased region" description="Polar residues" evidence="1">
    <location>
        <begin position="225"/>
        <end position="238"/>
    </location>
</feature>
<feature type="compositionally biased region" description="Basic and acidic residues" evidence="1">
    <location>
        <begin position="628"/>
        <end position="644"/>
    </location>
</feature>
<reference evidence="2" key="1">
    <citation type="journal article" date="2020" name="Stud. Mycol.">
        <title>101 Dothideomycetes genomes: a test case for predicting lifestyles and emergence of pathogens.</title>
        <authorList>
            <person name="Haridas S."/>
            <person name="Albert R."/>
            <person name="Binder M."/>
            <person name="Bloem J."/>
            <person name="Labutti K."/>
            <person name="Salamov A."/>
            <person name="Andreopoulos B."/>
            <person name="Baker S."/>
            <person name="Barry K."/>
            <person name="Bills G."/>
            <person name="Bluhm B."/>
            <person name="Cannon C."/>
            <person name="Castanera R."/>
            <person name="Culley D."/>
            <person name="Daum C."/>
            <person name="Ezra D."/>
            <person name="Gonzalez J."/>
            <person name="Henrissat B."/>
            <person name="Kuo A."/>
            <person name="Liang C."/>
            <person name="Lipzen A."/>
            <person name="Lutzoni F."/>
            <person name="Magnuson J."/>
            <person name="Mondo S."/>
            <person name="Nolan M."/>
            <person name="Ohm R."/>
            <person name="Pangilinan J."/>
            <person name="Park H.-J."/>
            <person name="Ramirez L."/>
            <person name="Alfaro M."/>
            <person name="Sun H."/>
            <person name="Tritt A."/>
            <person name="Yoshinaga Y."/>
            <person name="Zwiers L.-H."/>
            <person name="Turgeon B."/>
            <person name="Goodwin S."/>
            <person name="Spatafora J."/>
            <person name="Crous P."/>
            <person name="Grigoriev I."/>
        </authorList>
    </citation>
    <scope>NUCLEOTIDE SEQUENCE</scope>
    <source>
        <strain evidence="2">CBS 279.74</strain>
    </source>
</reference>
<feature type="compositionally biased region" description="Basic and acidic residues" evidence="1">
    <location>
        <begin position="22"/>
        <end position="31"/>
    </location>
</feature>
<feature type="region of interest" description="Disordered" evidence="1">
    <location>
        <begin position="270"/>
        <end position="322"/>
    </location>
</feature>
<sequence length="740" mass="82685">MDRNHNLPSRYGASESLGQLPENRKRSRQADSDDEGNGRAAYRDFDEALMRSSGLTMPLNSYTPVVANPSATRRLTALEELEAFLDMDDDVNTNPSPVHTVAPMSPVASQSSQFSGPDLSVGLSDASSYGVNTPPANQPTRRKLPWAKDANFDLTEEYSAVDTEASQSRKRKRAPLNSATTGSDQTAEEVRPQRPSKIQKTKRTPRAKKADHPGPSDQVVDLTSDDGSLPQQPQSSYVEDNGREYVSPWDKRWTAEFAAGFQQRLVEKSMEVDNSNRKAVPRLPQGSTTQHPPSQGEEANPHQTPDLTNQGDNGTGEDQQLRSTGSNEALIVIPEVGVQIPHVAHDLTVEKRPKIDFSAIPLSKKVPVDGSNIVGKALGGKQYAWQKTEEKAAEDRKRAAILEQSYVYDHKKTYEANAKLKIRHNVDLGLPYIPDPSLTVEENIRLRNKHVVREKKVARDRNEPERVEQRDREQARQDKFKADFERRKRQAEETRKANPNAGNDNETEGQTSTTRKQTHKKEPANPTGKEIPRKVFLKEDYEGHIEKDENGVVRLRNGKPVYRCNHEAVACRFKECTYKSGHRCCHDGCTWSEKKASLDKIWKKRIESQGFRVARKFPARKARTSVQDAHEDSSSDDSGFDRAPHPVRGRTSSRKRTRQATECETPGETQSHQRVPDAGSLHPTERARITAPPQANRLPRSASPRPGRQVAAEKAAIETEEASEEFLLGLMMASEGDDSA</sequence>
<feature type="region of interest" description="Disordered" evidence="1">
    <location>
        <begin position="158"/>
        <end position="242"/>
    </location>
</feature>
<feature type="compositionally biased region" description="Polar residues" evidence="1">
    <location>
        <begin position="500"/>
        <end position="515"/>
    </location>
</feature>
<dbReference type="Proteomes" id="UP000799428">
    <property type="component" value="Unassembled WGS sequence"/>
</dbReference>
<proteinExistence type="predicted"/>
<dbReference type="EMBL" id="MU005793">
    <property type="protein sequence ID" value="KAF2702728.1"/>
    <property type="molecule type" value="Genomic_DNA"/>
</dbReference>
<feature type="compositionally biased region" description="Basic and acidic residues" evidence="1">
    <location>
        <begin position="454"/>
        <end position="496"/>
    </location>
</feature>
<evidence type="ECO:0000256" key="1">
    <source>
        <dbReference type="SAM" id="MobiDB-lite"/>
    </source>
</evidence>